<dbReference type="InterPro" id="IPR047525">
    <property type="entry name" value="TfoX-like"/>
</dbReference>
<protein>
    <submittedName>
        <fullName evidence="2">Competence protein TfoX</fullName>
    </submittedName>
</protein>
<keyword evidence="3" id="KW-1185">Reference proteome</keyword>
<dbReference type="AlphaFoldDB" id="A0A8D5GAJ6"/>
<dbReference type="Gene3D" id="3.30.1460.30">
    <property type="entry name" value="YgaC/TfoX-N like chaperone"/>
    <property type="match status" value="1"/>
</dbReference>
<dbReference type="EMBL" id="AP024110">
    <property type="protein sequence ID" value="BCM26046.1"/>
    <property type="molecule type" value="Genomic_DNA"/>
</dbReference>
<evidence type="ECO:0000313" key="3">
    <source>
        <dbReference type="Proteomes" id="UP000826722"/>
    </source>
</evidence>
<sequence length="110" mass="12864">MTEFTDFLGEVFKQFGVVNTRRMFGGHGLYHDGVMFGLVIDELLYLKADTSISHYFEARNLGQFEYMRGDRIVKLSYYLAPEEVFDDVDQAAIWARRSFEVAFWSKKAQK</sequence>
<dbReference type="Proteomes" id="UP000826722">
    <property type="component" value="Chromosome"/>
</dbReference>
<name>A0A8D5GAJ6_9PROT</name>
<dbReference type="KEGG" id="mpau:ZMTM_23050"/>
<dbReference type="InterPro" id="IPR007076">
    <property type="entry name" value="TfoX_N"/>
</dbReference>
<evidence type="ECO:0000259" key="1">
    <source>
        <dbReference type="Pfam" id="PF04993"/>
    </source>
</evidence>
<dbReference type="RefSeq" id="WP_221764073.1">
    <property type="nucleotide sequence ID" value="NZ_AP024110.1"/>
</dbReference>
<feature type="domain" description="TfoX N-terminal" evidence="1">
    <location>
        <begin position="10"/>
        <end position="101"/>
    </location>
</feature>
<reference evidence="2" key="1">
    <citation type="journal article" date="2021" name="Arch. Microbiol.">
        <title>Methyloradius palustris gen. nov., sp. nov., a methanol-oxidizing bacterium isolated from snow.</title>
        <authorList>
            <person name="Miyadera T."/>
            <person name="Kojima H."/>
            <person name="Fukui M."/>
        </authorList>
    </citation>
    <scope>NUCLEOTIDE SEQUENCE</scope>
    <source>
        <strain evidence="2">Zm11</strain>
    </source>
</reference>
<dbReference type="PANTHER" id="PTHR36121:SF1">
    <property type="entry name" value="PROTEIN SXY"/>
    <property type="match status" value="1"/>
</dbReference>
<dbReference type="PANTHER" id="PTHR36121">
    <property type="entry name" value="PROTEIN SXY"/>
    <property type="match status" value="1"/>
</dbReference>
<proteinExistence type="predicted"/>
<dbReference type="Pfam" id="PF04993">
    <property type="entry name" value="TfoX_N"/>
    <property type="match status" value="1"/>
</dbReference>
<dbReference type="SUPFAM" id="SSF159894">
    <property type="entry name" value="YgaC/TfoX-N like"/>
    <property type="match status" value="1"/>
</dbReference>
<gene>
    <name evidence="2" type="ORF">ZMTM_23050</name>
</gene>
<accession>A0A8D5GAJ6</accession>
<organism evidence="2 3">
    <name type="scientific">Methyloradius palustris</name>
    <dbReference type="NCBI Taxonomy" id="2778876"/>
    <lineage>
        <taxon>Bacteria</taxon>
        <taxon>Pseudomonadati</taxon>
        <taxon>Pseudomonadota</taxon>
        <taxon>Betaproteobacteria</taxon>
        <taxon>Nitrosomonadales</taxon>
        <taxon>Methylophilaceae</taxon>
        <taxon>Methyloradius</taxon>
    </lineage>
</organism>
<evidence type="ECO:0000313" key="2">
    <source>
        <dbReference type="EMBL" id="BCM26046.1"/>
    </source>
</evidence>